<reference evidence="2 3" key="1">
    <citation type="submission" date="2024-09" db="EMBL/GenBank/DDBJ databases">
        <authorList>
            <person name="Sun Q."/>
            <person name="Mori K."/>
        </authorList>
    </citation>
    <scope>NUCLEOTIDE SEQUENCE [LARGE SCALE GENOMIC DNA]</scope>
    <source>
        <strain evidence="2 3">CGMCC 1.9126</strain>
    </source>
</reference>
<dbReference type="Proteomes" id="UP001589738">
    <property type="component" value="Unassembled WGS sequence"/>
</dbReference>
<name>A0ABV6KW35_9BACI</name>
<evidence type="ECO:0008006" key="4">
    <source>
        <dbReference type="Google" id="ProtNLM"/>
    </source>
</evidence>
<comment type="caution">
    <text evidence="2">The sequence shown here is derived from an EMBL/GenBank/DDBJ whole genome shotgun (WGS) entry which is preliminary data.</text>
</comment>
<keyword evidence="1" id="KW-0732">Signal</keyword>
<protein>
    <recommendedName>
        <fullName evidence="4">Group-specific protein</fullName>
    </recommendedName>
</protein>
<feature type="signal peptide" evidence="1">
    <location>
        <begin position="1"/>
        <end position="23"/>
    </location>
</feature>
<feature type="chain" id="PRO_5047066549" description="Group-specific protein" evidence="1">
    <location>
        <begin position="24"/>
        <end position="144"/>
    </location>
</feature>
<evidence type="ECO:0000313" key="2">
    <source>
        <dbReference type="EMBL" id="MFC0477544.1"/>
    </source>
</evidence>
<proteinExistence type="predicted"/>
<sequence length="144" mass="16635">MMKIKTLVIGFVFFLLAPLASFAEQKPVEIFDIEEGKVVQESPATSDIQKETEKIIKSISGVYTNLDPLPKKGVMVKIPLDPPVTVKNEWFNDFVNEAVLIFSYEEEEPYILIWDDENHPHFYTIKASTEKLMKLLKFQPKEKE</sequence>
<accession>A0ABV6KW35</accession>
<evidence type="ECO:0000256" key="1">
    <source>
        <dbReference type="SAM" id="SignalP"/>
    </source>
</evidence>
<organism evidence="2 3">
    <name type="scientific">Robertmurraya beringensis</name>
    <dbReference type="NCBI Taxonomy" id="641660"/>
    <lineage>
        <taxon>Bacteria</taxon>
        <taxon>Bacillati</taxon>
        <taxon>Bacillota</taxon>
        <taxon>Bacilli</taxon>
        <taxon>Bacillales</taxon>
        <taxon>Bacillaceae</taxon>
        <taxon>Robertmurraya</taxon>
    </lineage>
</organism>
<gene>
    <name evidence="2" type="ORF">ACFFHF_20340</name>
</gene>
<dbReference type="RefSeq" id="WP_160547076.1">
    <property type="nucleotide sequence ID" value="NZ_JBHLUU010000122.1"/>
</dbReference>
<evidence type="ECO:0000313" key="3">
    <source>
        <dbReference type="Proteomes" id="UP001589738"/>
    </source>
</evidence>
<keyword evidence="3" id="KW-1185">Reference proteome</keyword>
<dbReference type="EMBL" id="JBHLUU010000122">
    <property type="protein sequence ID" value="MFC0477544.1"/>
    <property type="molecule type" value="Genomic_DNA"/>
</dbReference>